<comment type="caution">
    <text evidence="1">The sequence shown here is derived from an EMBL/GenBank/DDBJ whole genome shotgun (WGS) entry which is preliminary data.</text>
</comment>
<evidence type="ECO:0008006" key="3">
    <source>
        <dbReference type="Google" id="ProtNLM"/>
    </source>
</evidence>
<dbReference type="Proteomes" id="UP001284537">
    <property type="component" value="Unassembled WGS sequence"/>
</dbReference>
<dbReference type="RefSeq" id="WP_165385947.1">
    <property type="nucleotide sequence ID" value="NZ_JAXARY010000018.1"/>
</dbReference>
<reference evidence="1 2" key="1">
    <citation type="submission" date="2023-11" db="EMBL/GenBank/DDBJ databases">
        <authorList>
            <person name="Ouyang M.-Y."/>
        </authorList>
    </citation>
    <scope>NUCLEOTIDE SEQUENCE [LARGE SCALE GENOMIC DNA]</scope>
    <source>
        <strain evidence="1 2">OY6</strain>
    </source>
</reference>
<keyword evidence="2" id="KW-1185">Reference proteome</keyword>
<protein>
    <recommendedName>
        <fullName evidence="3">Cysteine synthase</fullName>
    </recommendedName>
</protein>
<dbReference type="EMBL" id="JAXARY010000018">
    <property type="protein sequence ID" value="MDX8129146.1"/>
    <property type="molecule type" value="Genomic_DNA"/>
</dbReference>
<gene>
    <name evidence="1" type="ORF">QLH52_17745</name>
</gene>
<organism evidence="1 2">
    <name type="scientific">Methylomonas defluvii</name>
    <dbReference type="NCBI Taxonomy" id="3045149"/>
    <lineage>
        <taxon>Bacteria</taxon>
        <taxon>Pseudomonadati</taxon>
        <taxon>Pseudomonadota</taxon>
        <taxon>Gammaproteobacteria</taxon>
        <taxon>Methylococcales</taxon>
        <taxon>Methylococcaceae</taxon>
        <taxon>Methylomonas</taxon>
    </lineage>
</organism>
<dbReference type="Gene3D" id="3.40.50.1100">
    <property type="match status" value="1"/>
</dbReference>
<evidence type="ECO:0000313" key="2">
    <source>
        <dbReference type="Proteomes" id="UP001284537"/>
    </source>
</evidence>
<sequence length="45" mass="4691">MPIASDVMQLIGNTPVVKLHKVVLENSATVLAKVASQNPSGSVMD</sequence>
<evidence type="ECO:0000313" key="1">
    <source>
        <dbReference type="EMBL" id="MDX8129146.1"/>
    </source>
</evidence>
<accession>A0ABU4UIX1</accession>
<proteinExistence type="predicted"/>
<dbReference type="InterPro" id="IPR036052">
    <property type="entry name" value="TrpB-like_PALP_sf"/>
</dbReference>
<dbReference type="SUPFAM" id="SSF53686">
    <property type="entry name" value="Tryptophan synthase beta subunit-like PLP-dependent enzymes"/>
    <property type="match status" value="1"/>
</dbReference>
<name>A0ABU4UIX1_9GAMM</name>